<dbReference type="GO" id="GO:0005737">
    <property type="term" value="C:cytoplasm"/>
    <property type="evidence" value="ECO:0007669"/>
    <property type="project" value="TreeGrafter"/>
</dbReference>
<evidence type="ECO:0000313" key="6">
    <source>
        <dbReference type="Proteomes" id="UP000750334"/>
    </source>
</evidence>
<accession>A0A9P6VTK2</accession>
<dbReference type="GO" id="GO:0007165">
    <property type="term" value="P:signal transduction"/>
    <property type="evidence" value="ECO:0007669"/>
    <property type="project" value="TreeGrafter"/>
</dbReference>
<keyword evidence="1" id="KW-0597">Phosphoprotein</keyword>
<gene>
    <name evidence="5" type="ORF">C6P45_003362</name>
</gene>
<dbReference type="Gene3D" id="2.60.40.10">
    <property type="entry name" value="Immunoglobulins"/>
    <property type="match status" value="1"/>
</dbReference>
<evidence type="ECO:0000256" key="2">
    <source>
        <dbReference type="ARBA" id="ARBA00038216"/>
    </source>
</evidence>
<feature type="compositionally biased region" description="Basic residues" evidence="3">
    <location>
        <begin position="131"/>
        <end position="151"/>
    </location>
</feature>
<dbReference type="GO" id="GO:0031588">
    <property type="term" value="C:nucleotide-activated protein kinase complex"/>
    <property type="evidence" value="ECO:0007669"/>
    <property type="project" value="TreeGrafter"/>
</dbReference>
<evidence type="ECO:0000256" key="3">
    <source>
        <dbReference type="SAM" id="MobiDB-lite"/>
    </source>
</evidence>
<dbReference type="AlphaFoldDB" id="A0A9P6VTK2"/>
<dbReference type="InterPro" id="IPR014756">
    <property type="entry name" value="Ig_E-set"/>
</dbReference>
<organism evidence="5 6">
    <name type="scientific">Maudiozyma exigua</name>
    <name type="common">Yeast</name>
    <name type="synonym">Kazachstania exigua</name>
    <dbReference type="NCBI Taxonomy" id="34358"/>
    <lineage>
        <taxon>Eukaryota</taxon>
        <taxon>Fungi</taxon>
        <taxon>Dikarya</taxon>
        <taxon>Ascomycota</taxon>
        <taxon>Saccharomycotina</taxon>
        <taxon>Saccharomycetes</taxon>
        <taxon>Saccharomycetales</taxon>
        <taxon>Saccharomycetaceae</taxon>
        <taxon>Maudiozyma</taxon>
    </lineage>
</organism>
<dbReference type="InterPro" id="IPR013783">
    <property type="entry name" value="Ig-like_fold"/>
</dbReference>
<feature type="compositionally biased region" description="Basic and acidic residues" evidence="3">
    <location>
        <begin position="268"/>
        <end position="313"/>
    </location>
</feature>
<dbReference type="InterPro" id="IPR032640">
    <property type="entry name" value="AMPK1_CBM"/>
</dbReference>
<feature type="region of interest" description="Disordered" evidence="3">
    <location>
        <begin position="257"/>
        <end position="416"/>
    </location>
</feature>
<dbReference type="InterPro" id="IPR050827">
    <property type="entry name" value="CRP1_MDG1_kinase"/>
</dbReference>
<feature type="compositionally biased region" description="Basic and acidic residues" evidence="3">
    <location>
        <begin position="363"/>
        <end position="372"/>
    </location>
</feature>
<dbReference type="PANTHER" id="PTHR10343">
    <property type="entry name" value="5'-AMP-ACTIVATED PROTEIN KINASE , BETA SUBUNIT"/>
    <property type="match status" value="1"/>
</dbReference>
<dbReference type="SUPFAM" id="SSF81296">
    <property type="entry name" value="E set domains"/>
    <property type="match status" value="1"/>
</dbReference>
<evidence type="ECO:0000259" key="4">
    <source>
        <dbReference type="Pfam" id="PF16561"/>
    </source>
</evidence>
<dbReference type="OrthoDB" id="5976022at2759"/>
<dbReference type="Pfam" id="PF16561">
    <property type="entry name" value="AMPK1_CBM"/>
    <property type="match status" value="1"/>
</dbReference>
<protein>
    <recommendedName>
        <fullName evidence="4">AMP-activated protein kinase glycogen-binding domain-containing protein</fullName>
    </recommendedName>
</protein>
<proteinExistence type="inferred from homology"/>
<dbReference type="PANTHER" id="PTHR10343:SF81">
    <property type="entry name" value="CRUCIFORM DNA-RECOGNIZING PROTEIN 1-RELATED"/>
    <property type="match status" value="1"/>
</dbReference>
<feature type="compositionally biased region" description="Polar residues" evidence="3">
    <location>
        <begin position="106"/>
        <end position="129"/>
    </location>
</feature>
<feature type="domain" description="AMP-activated protein kinase glycogen-binding" evidence="4">
    <location>
        <begin position="4"/>
        <end position="84"/>
    </location>
</feature>
<dbReference type="Proteomes" id="UP000750334">
    <property type="component" value="Unassembled WGS sequence"/>
</dbReference>
<evidence type="ECO:0000313" key="5">
    <source>
        <dbReference type="EMBL" id="KAG0654496.1"/>
    </source>
</evidence>
<dbReference type="EMBL" id="PUHR01000339">
    <property type="protein sequence ID" value="KAG0654496.1"/>
    <property type="molecule type" value="Genomic_DNA"/>
</dbReference>
<feature type="region of interest" description="Disordered" evidence="3">
    <location>
        <begin position="94"/>
        <end position="197"/>
    </location>
</feature>
<evidence type="ECO:0000256" key="1">
    <source>
        <dbReference type="ARBA" id="ARBA00022553"/>
    </source>
</evidence>
<dbReference type="GO" id="GO:0019901">
    <property type="term" value="F:protein kinase binding"/>
    <property type="evidence" value="ECO:0007669"/>
    <property type="project" value="TreeGrafter"/>
</dbReference>
<comment type="caution">
    <text evidence="5">The sequence shown here is derived from an EMBL/GenBank/DDBJ whole genome shotgun (WGS) entry which is preliminary data.</text>
</comment>
<feature type="compositionally biased region" description="Basic residues" evidence="3">
    <location>
        <begin position="402"/>
        <end position="416"/>
    </location>
</feature>
<dbReference type="CDD" id="cd02859">
    <property type="entry name" value="E_set_AMPKbeta_like_N"/>
    <property type="match status" value="1"/>
</dbReference>
<name>A0A9P6VTK2_MAUEX</name>
<dbReference type="GO" id="GO:0005634">
    <property type="term" value="C:nucleus"/>
    <property type="evidence" value="ECO:0007669"/>
    <property type="project" value="TreeGrafter"/>
</dbReference>
<feature type="compositionally biased region" description="Acidic residues" evidence="3">
    <location>
        <begin position="317"/>
        <end position="344"/>
    </location>
</feature>
<sequence>MSNYVFTWPAGPQDVVLTGEFDHWKGTMPLVKQANGSFELSFPIDTTKKFVFKFIVDGEWTVSDTYKKEADAGGIENNYLNIEDIVAVQSQENRIPESGGLPAATTAGSGAVTPTPTPNAKQQRAPPSTNNRKKGKKGKKMKLKKKIRRNKKTGERTVMSQEVEEVDTSETNTPVEEGDSTTEGTPDSVTPAAVDNDNKEVHILPIDQNKNTTQFQDTSAIAQSGPGPVLASNPNDIPEFRQVREVDADELNERLNKELKQEEEEPKVDEPVTKTEIEEPVTETKVEEPVTESKVDEPVTETKVKEPVVKEPVVEEPVVEEPVVEEPVVEEPVVEEPVVEEPVVEEPVTQTLDPKSTTTPAVEETKQAEKPKEKKKSTKSKSTKDTKKIVPVAVKNSEQQPPKKKGIFGKLKSLFK</sequence>
<comment type="similarity">
    <text evidence="2">Belongs to the CRP1/MDG1 family.</text>
</comment>
<reference evidence="5 6" key="1">
    <citation type="submission" date="2020-11" db="EMBL/GenBank/DDBJ databases">
        <title>Kefir isolates.</title>
        <authorList>
            <person name="Marcisauskas S."/>
            <person name="Kim Y."/>
            <person name="Blasche S."/>
        </authorList>
    </citation>
    <scope>NUCLEOTIDE SEQUENCE [LARGE SCALE GENOMIC DNA]</scope>
    <source>
        <strain evidence="5 6">OG2</strain>
    </source>
</reference>
<feature type="compositionally biased region" description="Polar residues" evidence="3">
    <location>
        <begin position="350"/>
        <end position="360"/>
    </location>
</feature>
<keyword evidence="6" id="KW-1185">Reference proteome</keyword>